<feature type="signal peptide" evidence="1">
    <location>
        <begin position="1"/>
        <end position="19"/>
    </location>
</feature>
<evidence type="ECO:0008006" key="4">
    <source>
        <dbReference type="Google" id="ProtNLM"/>
    </source>
</evidence>
<comment type="caution">
    <text evidence="2">The sequence shown here is derived from an EMBL/GenBank/DDBJ whole genome shotgun (WGS) entry which is preliminary data.</text>
</comment>
<proteinExistence type="predicted"/>
<sequence length="202" mass="23267">MRLSLFTFFLVLLATGSKAQYEGRALDLEHYQYTLGYPDHKITFYARPAGESLKFTDPAKNYYWFSSNELKITQGGFSGKLLHGSYTDFYLNKNLKEQGEFRMGLKNGIWNRWTEVGVLVAKVCYKDGLLEGRFYQYDSLGQLAEAGKYRQGKINGKLKKYISSDSIVVMNYKNGLIQPAAKKNKWFQALWKKKTKSTKVVD</sequence>
<organism evidence="2 3">
    <name type="scientific">Pedobacter planticolens</name>
    <dbReference type="NCBI Taxonomy" id="2679964"/>
    <lineage>
        <taxon>Bacteria</taxon>
        <taxon>Pseudomonadati</taxon>
        <taxon>Bacteroidota</taxon>
        <taxon>Sphingobacteriia</taxon>
        <taxon>Sphingobacteriales</taxon>
        <taxon>Sphingobacteriaceae</taxon>
        <taxon>Pedobacter</taxon>
    </lineage>
</organism>
<reference evidence="2" key="1">
    <citation type="submission" date="2019-11" db="EMBL/GenBank/DDBJ databases">
        <title>Description of Pedobacter sp. LMG 31464T.</title>
        <authorList>
            <person name="Carlier A."/>
            <person name="Qi S."/>
            <person name="Vandamme P."/>
        </authorList>
    </citation>
    <scope>NUCLEOTIDE SEQUENCE</scope>
    <source>
        <strain evidence="2">LMG 31464</strain>
    </source>
</reference>
<name>A0A923E1K4_9SPHI</name>
<accession>A0A923E1K4</accession>
<dbReference type="RefSeq" id="WP_182922482.1">
    <property type="nucleotide sequence ID" value="NZ_WNXD01000002.1"/>
</dbReference>
<evidence type="ECO:0000256" key="1">
    <source>
        <dbReference type="SAM" id="SignalP"/>
    </source>
</evidence>
<evidence type="ECO:0000313" key="2">
    <source>
        <dbReference type="EMBL" id="MBB2145792.1"/>
    </source>
</evidence>
<dbReference type="SUPFAM" id="SSF82185">
    <property type="entry name" value="Histone H3 K4-specific methyltransferase SET7/9 N-terminal domain"/>
    <property type="match status" value="1"/>
</dbReference>
<keyword evidence="3" id="KW-1185">Reference proteome</keyword>
<keyword evidence="1" id="KW-0732">Signal</keyword>
<evidence type="ECO:0000313" key="3">
    <source>
        <dbReference type="Proteomes" id="UP000601055"/>
    </source>
</evidence>
<gene>
    <name evidence="2" type="ORF">GM921_09860</name>
</gene>
<protein>
    <recommendedName>
        <fullName evidence="4">MORN repeat variant</fullName>
    </recommendedName>
</protein>
<dbReference type="EMBL" id="WNXD01000002">
    <property type="protein sequence ID" value="MBB2145792.1"/>
    <property type="molecule type" value="Genomic_DNA"/>
</dbReference>
<feature type="chain" id="PRO_5037158646" description="MORN repeat variant" evidence="1">
    <location>
        <begin position="20"/>
        <end position="202"/>
    </location>
</feature>
<dbReference type="AlphaFoldDB" id="A0A923E1K4"/>
<dbReference type="Gene3D" id="3.90.930.1">
    <property type="match status" value="1"/>
</dbReference>
<dbReference type="Proteomes" id="UP000601055">
    <property type="component" value="Unassembled WGS sequence"/>
</dbReference>